<name>A7MDS7_PROMT</name>
<dbReference type="Proteomes" id="UP000002535">
    <property type="component" value="Chromosome"/>
</dbReference>
<dbReference type="HOGENOM" id="CLU_3390816_0_0_3"/>
<gene>
    <name evidence="1" type="ordered locus">PMN2A_2090</name>
</gene>
<sequence>MDSFAAMPKAITFPKLEPSLVLDVSAEVMRKNKLNLERC</sequence>
<proteinExistence type="predicted"/>
<organism evidence="1 2">
    <name type="scientific">Prochlorococcus marinus (strain NATL2A)</name>
    <dbReference type="NCBI Taxonomy" id="59920"/>
    <lineage>
        <taxon>Bacteria</taxon>
        <taxon>Bacillati</taxon>
        <taxon>Cyanobacteriota</taxon>
        <taxon>Cyanophyceae</taxon>
        <taxon>Synechococcales</taxon>
        <taxon>Prochlorococcaceae</taxon>
        <taxon>Prochlorococcus</taxon>
    </lineage>
</organism>
<keyword evidence="2" id="KW-1185">Reference proteome</keyword>
<dbReference type="KEGG" id="pmn:PMN2A_2090"/>
<evidence type="ECO:0000313" key="2">
    <source>
        <dbReference type="Proteomes" id="UP000002535"/>
    </source>
</evidence>
<accession>A7MDS7</accession>
<protein>
    <submittedName>
        <fullName evidence="1">Uncharacterized protein</fullName>
    </submittedName>
</protein>
<evidence type="ECO:0000313" key="1">
    <source>
        <dbReference type="EMBL" id="ABU24015.1"/>
    </source>
</evidence>
<dbReference type="AlphaFoldDB" id="A7MDS7"/>
<reference evidence="1 2" key="1">
    <citation type="journal article" date="2007" name="PLoS Genet.">
        <title>Patterns and implications of gene gain and loss in the evolution of Prochlorococcus.</title>
        <authorList>
            <person name="Kettler G.C."/>
            <person name="Martiny A.C."/>
            <person name="Huang K."/>
            <person name="Zucker J."/>
            <person name="Coleman M.L."/>
            <person name="Rodrigue S."/>
            <person name="Chen F."/>
            <person name="Lapidus A."/>
            <person name="Ferriera S."/>
            <person name="Johnson J."/>
            <person name="Steglich C."/>
            <person name="Church G.M."/>
            <person name="Richardson P."/>
            <person name="Chisholm S.W."/>
        </authorList>
    </citation>
    <scope>NUCLEOTIDE SEQUENCE [LARGE SCALE GENOMIC DNA]</scope>
    <source>
        <strain evidence="1 2">NATL2A</strain>
    </source>
</reference>
<dbReference type="EMBL" id="CP000095">
    <property type="protein sequence ID" value="ABU24015.1"/>
    <property type="molecule type" value="Genomic_DNA"/>
</dbReference>
<dbReference type="PhylomeDB" id="A7MDS7"/>